<dbReference type="AlphaFoldDB" id="A0A7K4HNW8"/>
<dbReference type="OrthoDB" id="318716at2157"/>
<keyword evidence="7" id="KW-1185">Reference proteome</keyword>
<dbReference type="GO" id="GO:0000166">
    <property type="term" value="F:nucleotide binding"/>
    <property type="evidence" value="ECO:0007669"/>
    <property type="project" value="UniProtKB-KW"/>
</dbReference>
<dbReference type="GO" id="GO:0110001">
    <property type="term" value="C:toxin-antitoxin complex"/>
    <property type="evidence" value="ECO:0007669"/>
    <property type="project" value="InterPro"/>
</dbReference>
<proteinExistence type="predicted"/>
<dbReference type="Pfam" id="PF01934">
    <property type="entry name" value="HepT-like"/>
    <property type="match status" value="1"/>
</dbReference>
<sequence length="114" mass="12975">MSEPDPLLYCNDILEAIDRIEHYTGSTGFEEFLHDTKTQDAVIRNLEIIGEAVKNLPATFREAHPGVGGDAVAGMRDKLIHHYFGVDMRIIWETAHTDLPLFRKQIQEIIKEIS</sequence>
<dbReference type="InterPro" id="IPR008201">
    <property type="entry name" value="HepT-like"/>
</dbReference>
<keyword evidence="5" id="KW-0378">Hydrolase</keyword>
<dbReference type="Proteomes" id="UP000570823">
    <property type="component" value="Unassembled WGS sequence"/>
</dbReference>
<keyword evidence="4" id="KW-0547">Nucleotide-binding</keyword>
<keyword evidence="1" id="KW-0597">Phosphoprotein</keyword>
<dbReference type="PANTHER" id="PTHR34139:SF1">
    <property type="entry name" value="RNASE MJ1380-RELATED"/>
    <property type="match status" value="1"/>
</dbReference>
<name>A0A7K4HNW8_9EURY</name>
<dbReference type="RefSeq" id="WP_176788415.1">
    <property type="nucleotide sequence ID" value="NZ_JABXWR010000001.1"/>
</dbReference>
<evidence type="ECO:0000256" key="5">
    <source>
        <dbReference type="ARBA" id="ARBA00022801"/>
    </source>
</evidence>
<comment type="caution">
    <text evidence="6">The sequence shown here is derived from an EMBL/GenBank/DDBJ whole genome shotgun (WGS) entry which is preliminary data.</text>
</comment>
<dbReference type="InterPro" id="IPR051813">
    <property type="entry name" value="HepT_RNase_toxin"/>
</dbReference>
<organism evidence="6 7">
    <name type="scientific">Methanofollis tationis</name>
    <dbReference type="NCBI Taxonomy" id="81417"/>
    <lineage>
        <taxon>Archaea</taxon>
        <taxon>Methanobacteriati</taxon>
        <taxon>Methanobacteriota</taxon>
        <taxon>Stenosarchaea group</taxon>
        <taxon>Methanomicrobia</taxon>
        <taxon>Methanomicrobiales</taxon>
        <taxon>Methanomicrobiaceae</taxon>
        <taxon>Methanofollis</taxon>
    </lineage>
</organism>
<evidence type="ECO:0000256" key="4">
    <source>
        <dbReference type="ARBA" id="ARBA00022741"/>
    </source>
</evidence>
<protein>
    <submittedName>
        <fullName evidence="6">DUF86 domain-containing protein</fullName>
    </submittedName>
</protein>
<gene>
    <name evidence="6" type="ORF">HWN36_05345</name>
</gene>
<dbReference type="GO" id="GO:0004540">
    <property type="term" value="F:RNA nuclease activity"/>
    <property type="evidence" value="ECO:0007669"/>
    <property type="project" value="InterPro"/>
</dbReference>
<reference evidence="6 7" key="1">
    <citation type="submission" date="2020-06" db="EMBL/GenBank/DDBJ databases">
        <title>Methanofollis fontis sp. nov., a methanogen isolated from marine sediments near a cold seep at Four-Way Closure Ridge offshore southwestern Taiwan.</title>
        <authorList>
            <person name="Chen S.-C."/>
            <person name="Teng N.-H."/>
            <person name="Lin Y.-S."/>
            <person name="Lai M.-C."/>
            <person name="Chen H.-H."/>
            <person name="Wang C.-C."/>
        </authorList>
    </citation>
    <scope>NUCLEOTIDE SEQUENCE [LARGE SCALE GENOMIC DNA]</scope>
    <source>
        <strain evidence="6 7">DSM 2702</strain>
    </source>
</reference>
<dbReference type="GO" id="GO:0016787">
    <property type="term" value="F:hydrolase activity"/>
    <property type="evidence" value="ECO:0007669"/>
    <property type="project" value="UniProtKB-KW"/>
</dbReference>
<keyword evidence="3" id="KW-0540">Nuclease</keyword>
<dbReference type="PANTHER" id="PTHR34139">
    <property type="entry name" value="UPF0331 PROTEIN MJ0127"/>
    <property type="match status" value="1"/>
</dbReference>
<accession>A0A7K4HNW8</accession>
<dbReference type="EMBL" id="JABXWR010000001">
    <property type="protein sequence ID" value="NVO66747.1"/>
    <property type="molecule type" value="Genomic_DNA"/>
</dbReference>
<evidence type="ECO:0000256" key="2">
    <source>
        <dbReference type="ARBA" id="ARBA00022649"/>
    </source>
</evidence>
<evidence type="ECO:0000313" key="7">
    <source>
        <dbReference type="Proteomes" id="UP000570823"/>
    </source>
</evidence>
<evidence type="ECO:0000313" key="6">
    <source>
        <dbReference type="EMBL" id="NVO66747.1"/>
    </source>
</evidence>
<evidence type="ECO:0000256" key="3">
    <source>
        <dbReference type="ARBA" id="ARBA00022722"/>
    </source>
</evidence>
<keyword evidence="2" id="KW-1277">Toxin-antitoxin system</keyword>
<evidence type="ECO:0000256" key="1">
    <source>
        <dbReference type="ARBA" id="ARBA00022553"/>
    </source>
</evidence>